<evidence type="ECO:0000313" key="5">
    <source>
        <dbReference type="EMBL" id="BAO30295.1"/>
    </source>
</evidence>
<name>W0SHH9_9PROT</name>
<dbReference type="AlphaFoldDB" id="W0SHH9"/>
<dbReference type="PROSITE" id="PS51387">
    <property type="entry name" value="FAD_PCMH"/>
    <property type="match status" value="1"/>
</dbReference>
<dbReference type="STRING" id="1223802.SUTH_02512"/>
<dbReference type="Gene3D" id="3.30.43.10">
    <property type="entry name" value="Uridine Diphospho-n-acetylenolpyruvylglucosamine Reductase, domain 2"/>
    <property type="match status" value="1"/>
</dbReference>
<dbReference type="PANTHER" id="PTHR11748:SF111">
    <property type="entry name" value="D-LACTATE DEHYDROGENASE, MITOCHONDRIAL-RELATED"/>
    <property type="match status" value="1"/>
</dbReference>
<evidence type="ECO:0000256" key="2">
    <source>
        <dbReference type="ARBA" id="ARBA00022630"/>
    </source>
</evidence>
<dbReference type="Pfam" id="PF01565">
    <property type="entry name" value="FAD_binding_4"/>
    <property type="match status" value="1"/>
</dbReference>
<dbReference type="SUPFAM" id="SSF55103">
    <property type="entry name" value="FAD-linked oxidases, C-terminal domain"/>
    <property type="match status" value="1"/>
</dbReference>
<dbReference type="GO" id="GO:0004458">
    <property type="term" value="F:D-lactate dehydrogenase (cytochrome) activity"/>
    <property type="evidence" value="ECO:0007669"/>
    <property type="project" value="TreeGrafter"/>
</dbReference>
<dbReference type="EMBL" id="AP012547">
    <property type="protein sequence ID" value="BAO30295.1"/>
    <property type="molecule type" value="Genomic_DNA"/>
</dbReference>
<dbReference type="InterPro" id="IPR016169">
    <property type="entry name" value="FAD-bd_PCMH_sub2"/>
</dbReference>
<feature type="domain" description="FAD-binding PCMH-type" evidence="4">
    <location>
        <begin position="71"/>
        <end position="243"/>
    </location>
</feature>
<keyword evidence="3" id="KW-0274">FAD</keyword>
<dbReference type="GO" id="GO:1903457">
    <property type="term" value="P:lactate catabolic process"/>
    <property type="evidence" value="ECO:0007669"/>
    <property type="project" value="TreeGrafter"/>
</dbReference>
<evidence type="ECO:0000259" key="4">
    <source>
        <dbReference type="PROSITE" id="PS51387"/>
    </source>
</evidence>
<reference evidence="5 6" key="1">
    <citation type="journal article" date="2014" name="Syst. Appl. Microbiol.">
        <title>Complete genomes of freshwater sulfur oxidizers Sulfuricella denitrificans skB26 and Sulfuritalea hydrogenivorans sk43H: genetic insights into the sulfur oxidation pathway of betaproteobacteria.</title>
        <authorList>
            <person name="Watanabe T."/>
            <person name="Kojima H."/>
            <person name="Fukui M."/>
        </authorList>
    </citation>
    <scope>NUCLEOTIDE SEQUENCE [LARGE SCALE GENOMIC DNA]</scope>
    <source>
        <strain evidence="5">DSM22779</strain>
    </source>
</reference>
<dbReference type="GO" id="GO:0071949">
    <property type="term" value="F:FAD binding"/>
    <property type="evidence" value="ECO:0007669"/>
    <property type="project" value="InterPro"/>
</dbReference>
<dbReference type="GO" id="GO:0008720">
    <property type="term" value="F:D-lactate dehydrogenase (NAD+) activity"/>
    <property type="evidence" value="ECO:0007669"/>
    <property type="project" value="TreeGrafter"/>
</dbReference>
<dbReference type="HOGENOM" id="CLU_525731_0_0_4"/>
<dbReference type="InterPro" id="IPR036318">
    <property type="entry name" value="FAD-bd_PCMH-like_sf"/>
</dbReference>
<protein>
    <recommendedName>
        <fullName evidence="4">FAD-binding PCMH-type domain-containing protein</fullName>
    </recommendedName>
</protein>
<proteinExistence type="inferred from homology"/>
<comment type="similarity">
    <text evidence="1">Belongs to the FAD-binding oxidoreductase/transferase type 4 family.</text>
</comment>
<dbReference type="KEGG" id="shd:SUTH_02512"/>
<dbReference type="InterPro" id="IPR016167">
    <property type="entry name" value="FAD-bd_PCMH_sub1"/>
</dbReference>
<organism evidence="5 6">
    <name type="scientific">Sulfuritalea hydrogenivorans sk43H</name>
    <dbReference type="NCBI Taxonomy" id="1223802"/>
    <lineage>
        <taxon>Bacteria</taxon>
        <taxon>Pseudomonadati</taxon>
        <taxon>Pseudomonadota</taxon>
        <taxon>Betaproteobacteria</taxon>
        <taxon>Nitrosomonadales</taxon>
        <taxon>Sterolibacteriaceae</taxon>
        <taxon>Sulfuritalea</taxon>
    </lineage>
</organism>
<dbReference type="Gene3D" id="3.30.465.10">
    <property type="match status" value="1"/>
</dbReference>
<dbReference type="InterPro" id="IPR016164">
    <property type="entry name" value="FAD-linked_Oxase-like_C"/>
</dbReference>
<evidence type="ECO:0000313" key="6">
    <source>
        <dbReference type="Proteomes" id="UP000031637"/>
    </source>
</evidence>
<dbReference type="RefSeq" id="WP_052473608.1">
    <property type="nucleotide sequence ID" value="NZ_AP012547.1"/>
</dbReference>
<evidence type="ECO:0000256" key="3">
    <source>
        <dbReference type="ARBA" id="ARBA00022827"/>
    </source>
</evidence>
<dbReference type="SUPFAM" id="SSF56176">
    <property type="entry name" value="FAD-binding/transporter-associated domain-like"/>
    <property type="match status" value="1"/>
</dbReference>
<keyword evidence="2" id="KW-0285">Flavoprotein</keyword>
<evidence type="ECO:0000256" key="1">
    <source>
        <dbReference type="ARBA" id="ARBA00008000"/>
    </source>
</evidence>
<dbReference type="InterPro" id="IPR016166">
    <property type="entry name" value="FAD-bd_PCMH"/>
</dbReference>
<keyword evidence="6" id="KW-1185">Reference proteome</keyword>
<dbReference type="Proteomes" id="UP000031637">
    <property type="component" value="Chromosome"/>
</dbReference>
<sequence>MFIPPVEPGTVGPCPVAPDALQGIKRQQTNPARWNGAGWQDFVAALRASGVELAEGAAACGVYATDAGGTAYGLPHGVVVARSAAQVSQLLKAAQVHRVPVTVRGGGLTTEGESVAFGGVLLDMSGMSRVIAIDATALTVRVEAGIYWHSLAEELRRENLDYLSAPLNLTSSVGGTLGVGGIDVNSARLGCSADQAVSLQVVTPSGEIVECSDDENAELFQRVILGYGQFGIITEATLRIRPYTPIAMHYYYYSSLRTAIEDLQMLDRNDASDYSGILTIMDCAVNLLVAFDSDEREAAFKANWEARLRGFGEAGFALCMLGHYALRPWRIGEALYLLQRKQAVFPEFRRPEFHRDGKMHDRSVVFSRAVWKHWGSRQMVIPDLATPADKFIEAVERGNAVCRKYFRHYTLYCVGIKLRPDHQPHYEMSCVPPGAEGWAYGCEFEPMIEGEVYSRDHFQAFKNAIYDIGVDLGASYYRFGGMMKGYIRRVFGDALVDKHLAMKRRADPAMILNRDVIF</sequence>
<dbReference type="PANTHER" id="PTHR11748">
    <property type="entry name" value="D-LACTATE DEHYDROGENASE"/>
    <property type="match status" value="1"/>
</dbReference>
<dbReference type="InterPro" id="IPR006094">
    <property type="entry name" value="Oxid_FAD_bind_N"/>
</dbReference>
<accession>W0SHH9</accession>
<gene>
    <name evidence="5" type="ORF">SUTH_02512</name>
</gene>